<protein>
    <submittedName>
        <fullName evidence="1">Uncharacterized protein</fullName>
    </submittedName>
</protein>
<evidence type="ECO:0000313" key="2">
    <source>
        <dbReference type="Proteomes" id="UP000177953"/>
    </source>
</evidence>
<comment type="caution">
    <text evidence="1">The sequence shown here is derived from an EMBL/GenBank/DDBJ whole genome shotgun (WGS) entry which is preliminary data.</text>
</comment>
<dbReference type="EMBL" id="MFPU01000021">
    <property type="protein sequence ID" value="OGH69834.1"/>
    <property type="molecule type" value="Genomic_DNA"/>
</dbReference>
<proteinExistence type="predicted"/>
<reference evidence="1 2" key="1">
    <citation type="journal article" date="2016" name="Nat. Commun.">
        <title>Thousands of microbial genomes shed light on interconnected biogeochemical processes in an aquifer system.</title>
        <authorList>
            <person name="Anantharaman K."/>
            <person name="Brown C.T."/>
            <person name="Hug L.A."/>
            <person name="Sharon I."/>
            <person name="Castelle C.J."/>
            <person name="Probst A.J."/>
            <person name="Thomas B.C."/>
            <person name="Singh A."/>
            <person name="Wilkins M.J."/>
            <person name="Karaoz U."/>
            <person name="Brodie E.L."/>
            <person name="Williams K.H."/>
            <person name="Hubbard S.S."/>
            <person name="Banfield J.F."/>
        </authorList>
    </citation>
    <scope>NUCLEOTIDE SEQUENCE [LARGE SCALE GENOMIC DNA]</scope>
</reference>
<dbReference type="AlphaFoldDB" id="A0A1F6MDX5"/>
<dbReference type="Proteomes" id="UP000177953">
    <property type="component" value="Unassembled WGS sequence"/>
</dbReference>
<sequence length="78" mass="8880">MSLAMGALIIGGMILYFGVFREASIDLPNDEIARRDKRLKRIIINDAILKDIRFIGLIPYDRLPTDIETGRVNPFSPY</sequence>
<evidence type="ECO:0000313" key="1">
    <source>
        <dbReference type="EMBL" id="OGH69834.1"/>
    </source>
</evidence>
<name>A0A1F6MDX5_9BACT</name>
<accession>A0A1F6MDX5</accession>
<gene>
    <name evidence="1" type="ORF">A2754_02215</name>
</gene>
<organism evidence="1 2">
    <name type="scientific">Candidatus Magasanikbacteria bacterium RIFCSPHIGHO2_01_FULL_47_8</name>
    <dbReference type="NCBI Taxonomy" id="1798673"/>
    <lineage>
        <taxon>Bacteria</taxon>
        <taxon>Candidatus Magasanikiibacteriota</taxon>
    </lineage>
</organism>